<reference evidence="1" key="1">
    <citation type="submission" date="2023-01" db="EMBL/GenBank/DDBJ databases">
        <authorList>
            <person name="Piombo E."/>
        </authorList>
    </citation>
    <scope>NUCLEOTIDE SEQUENCE</scope>
</reference>
<gene>
    <name evidence="1" type="ORF">CCHLO57077_00007532</name>
</gene>
<comment type="caution">
    <text evidence="1">The sequence shown here is derived from an EMBL/GenBank/DDBJ whole genome shotgun (WGS) entry which is preliminary data.</text>
</comment>
<sequence length="211" mass="22395">MSDGVGSVVSLLASESLSFSSPGGFRERLFLASVARTSASSSTSASLIVLIASPSSSCCRRVDAGQRVGADTTPRRRQCCRARLPGGLPRRGRGELGTVGSRQVLLERVGAVECDLVTVLTVWADATYYRALEVREDMAVPVIFAGESLSIVLAVAHGALLRPLGAMGQQGHVYSALDLVSDPDGEDVEVSFSMIHARHAPGLEILWELRE</sequence>
<keyword evidence="2" id="KW-1185">Reference proteome</keyword>
<dbReference type="EMBL" id="CABFNP030001261">
    <property type="protein sequence ID" value="CAI6094902.1"/>
    <property type="molecule type" value="Genomic_DNA"/>
</dbReference>
<proteinExistence type="predicted"/>
<dbReference type="AlphaFoldDB" id="A0AA35MDD1"/>
<name>A0AA35MDD1_9HYPO</name>
<accession>A0AA35MDD1</accession>
<evidence type="ECO:0000313" key="1">
    <source>
        <dbReference type="EMBL" id="CAI6094902.1"/>
    </source>
</evidence>
<protein>
    <submittedName>
        <fullName evidence="1">Uncharacterized protein</fullName>
    </submittedName>
</protein>
<dbReference type="Proteomes" id="UP001160390">
    <property type="component" value="Unassembled WGS sequence"/>
</dbReference>
<evidence type="ECO:0000313" key="2">
    <source>
        <dbReference type="Proteomes" id="UP001160390"/>
    </source>
</evidence>
<organism evidence="1 2">
    <name type="scientific">Clonostachys chloroleuca</name>
    <dbReference type="NCBI Taxonomy" id="1926264"/>
    <lineage>
        <taxon>Eukaryota</taxon>
        <taxon>Fungi</taxon>
        <taxon>Dikarya</taxon>
        <taxon>Ascomycota</taxon>
        <taxon>Pezizomycotina</taxon>
        <taxon>Sordariomycetes</taxon>
        <taxon>Hypocreomycetidae</taxon>
        <taxon>Hypocreales</taxon>
        <taxon>Bionectriaceae</taxon>
        <taxon>Clonostachys</taxon>
    </lineage>
</organism>